<accession>A0AA38GLR7</accession>
<comment type="caution">
    <text evidence="1">The sequence shown here is derived from an EMBL/GenBank/DDBJ whole genome shotgun (WGS) entry which is preliminary data.</text>
</comment>
<dbReference type="Proteomes" id="UP000824469">
    <property type="component" value="Unassembled WGS sequence"/>
</dbReference>
<feature type="non-terminal residue" evidence="1">
    <location>
        <position position="1"/>
    </location>
</feature>
<organism evidence="1 2">
    <name type="scientific">Taxus chinensis</name>
    <name type="common">Chinese yew</name>
    <name type="synonym">Taxus wallichiana var. chinensis</name>
    <dbReference type="NCBI Taxonomy" id="29808"/>
    <lineage>
        <taxon>Eukaryota</taxon>
        <taxon>Viridiplantae</taxon>
        <taxon>Streptophyta</taxon>
        <taxon>Embryophyta</taxon>
        <taxon>Tracheophyta</taxon>
        <taxon>Spermatophyta</taxon>
        <taxon>Pinopsida</taxon>
        <taxon>Pinidae</taxon>
        <taxon>Conifers II</taxon>
        <taxon>Cupressales</taxon>
        <taxon>Taxaceae</taxon>
        <taxon>Taxus</taxon>
    </lineage>
</organism>
<evidence type="ECO:0000313" key="1">
    <source>
        <dbReference type="EMBL" id="KAH9323190.1"/>
    </source>
</evidence>
<dbReference type="AlphaFoldDB" id="A0AA38GLR7"/>
<name>A0AA38GLR7_TAXCH</name>
<gene>
    <name evidence="1" type="ORF">KI387_017829</name>
</gene>
<evidence type="ECO:0000313" key="2">
    <source>
        <dbReference type="Proteomes" id="UP000824469"/>
    </source>
</evidence>
<dbReference type="EMBL" id="JAHRHJ020000003">
    <property type="protein sequence ID" value="KAH9323190.1"/>
    <property type="molecule type" value="Genomic_DNA"/>
</dbReference>
<sequence length="100" mass="10863">IESATLSSSALAIPEWLFRQTPKKKKKVPLGDVIDINILESMPKRQAKRPITVSSLTVNPSGECVIEVATPIEGKTKETITAVDYRISKFSLGKATHEGA</sequence>
<protein>
    <submittedName>
        <fullName evidence="1">Uncharacterized protein</fullName>
    </submittedName>
</protein>
<proteinExistence type="predicted"/>
<reference evidence="1 2" key="1">
    <citation type="journal article" date="2021" name="Nat. Plants">
        <title>The Taxus genome provides insights into paclitaxel biosynthesis.</title>
        <authorList>
            <person name="Xiong X."/>
            <person name="Gou J."/>
            <person name="Liao Q."/>
            <person name="Li Y."/>
            <person name="Zhou Q."/>
            <person name="Bi G."/>
            <person name="Li C."/>
            <person name="Du R."/>
            <person name="Wang X."/>
            <person name="Sun T."/>
            <person name="Guo L."/>
            <person name="Liang H."/>
            <person name="Lu P."/>
            <person name="Wu Y."/>
            <person name="Zhang Z."/>
            <person name="Ro D.K."/>
            <person name="Shang Y."/>
            <person name="Huang S."/>
            <person name="Yan J."/>
        </authorList>
    </citation>
    <scope>NUCLEOTIDE SEQUENCE [LARGE SCALE GENOMIC DNA]</scope>
    <source>
        <strain evidence="1">Ta-2019</strain>
    </source>
</reference>
<feature type="non-terminal residue" evidence="1">
    <location>
        <position position="100"/>
    </location>
</feature>
<keyword evidence="2" id="KW-1185">Reference proteome</keyword>